<reference evidence="1 2" key="1">
    <citation type="submission" date="2018-11" db="EMBL/GenBank/DDBJ databases">
        <title>Chitinophaga lutea sp.nov., isolate from arsenic contaminated soil.</title>
        <authorList>
            <person name="Zong Y."/>
        </authorList>
    </citation>
    <scope>NUCLEOTIDE SEQUENCE [LARGE SCALE GENOMIC DNA]</scope>
    <source>
        <strain evidence="1 2">ZY74</strain>
    </source>
</reference>
<accession>A0A3N4PQA2</accession>
<dbReference type="AlphaFoldDB" id="A0A3N4PQA2"/>
<dbReference type="SUPFAM" id="SSF48452">
    <property type="entry name" value="TPR-like"/>
    <property type="match status" value="1"/>
</dbReference>
<comment type="caution">
    <text evidence="1">The sequence shown here is derived from an EMBL/GenBank/DDBJ whole genome shotgun (WGS) entry which is preliminary data.</text>
</comment>
<name>A0A3N4PQA2_9BACT</name>
<dbReference type="OrthoDB" id="725917at2"/>
<dbReference type="InterPro" id="IPR041662">
    <property type="entry name" value="SusD-like_2"/>
</dbReference>
<dbReference type="InterPro" id="IPR011990">
    <property type="entry name" value="TPR-like_helical_dom_sf"/>
</dbReference>
<proteinExistence type="predicted"/>
<dbReference type="PROSITE" id="PS51257">
    <property type="entry name" value="PROKAR_LIPOPROTEIN"/>
    <property type="match status" value="1"/>
</dbReference>
<gene>
    <name evidence="1" type="ORF">EGT74_26450</name>
</gene>
<protein>
    <submittedName>
        <fullName evidence="1">SusD/RagB family nutrient-binding outer membrane lipoprotein</fullName>
    </submittedName>
</protein>
<dbReference type="Proteomes" id="UP000278351">
    <property type="component" value="Unassembled WGS sequence"/>
</dbReference>
<dbReference type="Pfam" id="PF12771">
    <property type="entry name" value="SusD-like_2"/>
    <property type="match status" value="1"/>
</dbReference>
<dbReference type="RefSeq" id="WP_123849551.1">
    <property type="nucleotide sequence ID" value="NZ_RPDH01000003.1"/>
</dbReference>
<dbReference type="EMBL" id="RPDH01000003">
    <property type="protein sequence ID" value="RPE05900.1"/>
    <property type="molecule type" value="Genomic_DNA"/>
</dbReference>
<organism evidence="1 2">
    <name type="scientific">Chitinophaga lutea</name>
    <dbReference type="NCBI Taxonomy" id="2488634"/>
    <lineage>
        <taxon>Bacteria</taxon>
        <taxon>Pseudomonadati</taxon>
        <taxon>Bacteroidota</taxon>
        <taxon>Chitinophagia</taxon>
        <taxon>Chitinophagales</taxon>
        <taxon>Chitinophagaceae</taxon>
        <taxon>Chitinophaga</taxon>
    </lineage>
</organism>
<keyword evidence="1" id="KW-0449">Lipoprotein</keyword>
<evidence type="ECO:0000313" key="2">
    <source>
        <dbReference type="Proteomes" id="UP000278351"/>
    </source>
</evidence>
<dbReference type="Gene3D" id="1.25.40.390">
    <property type="match status" value="1"/>
</dbReference>
<evidence type="ECO:0000313" key="1">
    <source>
        <dbReference type="EMBL" id="RPE05900.1"/>
    </source>
</evidence>
<sequence>MKKCIYILALLAAASCTRDLTDLNKDVKNPTDAPSYALFTYGQKELVELLTTSDVNTSGYRFVVQYWQQTTYADESRYNFDERELNKHWWDGFYTDVLGNLEAARDLIPKYTADPAAQKNQAAMIDIMEVAAWHYVVTTYGNVPYSEALNIESAFPKYDDANTIYLDLIKRLTDASAALNTAAGGFGDADVLYGSNINRWKKLANTLKLKLAMTLADADAAKAKTFAEEAAQAGVIGSAAESALYRFLSSPPNNNPVWTDVVQSGRNDFVACRTIVDSLKAKTDPRLQKYFTPNVAGVYVGGAPGVLSDYEDFSHIGPIIAAADNPGVLIDYAETEFLLAEAVARGFAVGGTAEAHYNKAVEASFIAWGLTAGDAAVHLAKPGVKYVAAEWKKYIGVQKWIAFVNRGVDAWLEWRRLDYPQLEAAHEAVSDIPLRVKYSVDEQNINRKNYEKGSHDIGGDEVETRLWFDKF</sequence>
<keyword evidence="2" id="KW-1185">Reference proteome</keyword>